<evidence type="ECO:0000313" key="2">
    <source>
        <dbReference type="Proteomes" id="UP000008794"/>
    </source>
</evidence>
<dbReference type="HOGENOM" id="CLU_3113825_0_0_10"/>
<dbReference type="PATRIC" id="fig|717959.3.peg.2697"/>
<reference evidence="1 2" key="2">
    <citation type="submission" date="2010-03" db="EMBL/GenBank/DDBJ databases">
        <authorList>
            <person name="Pajon A."/>
        </authorList>
    </citation>
    <scope>NUCLEOTIDE SEQUENCE [LARGE SCALE GENOMIC DNA]</scope>
    <source>
        <strain evidence="1 2">WAL 8301</strain>
    </source>
</reference>
<organism evidence="1 2">
    <name type="scientific">Alistipes shahii WAL 8301</name>
    <dbReference type="NCBI Taxonomy" id="717959"/>
    <lineage>
        <taxon>Bacteria</taxon>
        <taxon>Pseudomonadati</taxon>
        <taxon>Bacteroidota</taxon>
        <taxon>Bacteroidia</taxon>
        <taxon>Bacteroidales</taxon>
        <taxon>Rikenellaceae</taxon>
        <taxon>Alistipes</taxon>
    </lineage>
</organism>
<reference evidence="1 2" key="1">
    <citation type="submission" date="2010-03" db="EMBL/GenBank/DDBJ databases">
        <title>The genome sequence of Alistipes shahii WAL 8301.</title>
        <authorList>
            <consortium name="metaHIT consortium -- http://www.metahit.eu/"/>
            <person name="Pajon A."/>
            <person name="Turner K."/>
            <person name="Parkhill J."/>
        </authorList>
    </citation>
    <scope>NUCLEOTIDE SEQUENCE [LARGE SCALE GENOMIC DNA]</scope>
    <source>
        <strain evidence="1 2">WAL 8301</strain>
    </source>
</reference>
<evidence type="ECO:0000313" key="1">
    <source>
        <dbReference type="EMBL" id="CBK63551.1"/>
    </source>
</evidence>
<sequence length="50" mass="5820">MKRAELFPLVFRIYLIRMWNALGRVIVFVEVRPNESATSMRTVVAGPEVR</sequence>
<dbReference type="GeneID" id="92757321"/>
<dbReference type="KEGG" id="ash:AL1_10330"/>
<dbReference type="RefSeq" id="WP_015546465.1">
    <property type="nucleotide sequence ID" value="NC_021030.1"/>
</dbReference>
<keyword evidence="2" id="KW-1185">Reference proteome</keyword>
<accession>D4IKT9</accession>
<dbReference type="Proteomes" id="UP000008794">
    <property type="component" value="Chromosome"/>
</dbReference>
<name>D4IKT9_9BACT</name>
<dbReference type="AlphaFoldDB" id="D4IKT9"/>
<proteinExistence type="predicted"/>
<gene>
    <name evidence="1" type="ORF">AL1_10330</name>
</gene>
<protein>
    <submittedName>
        <fullName evidence="1">Uncharacterized protein</fullName>
    </submittedName>
</protein>
<dbReference type="EMBL" id="FP929032">
    <property type="protein sequence ID" value="CBK63551.1"/>
    <property type="molecule type" value="Genomic_DNA"/>
</dbReference>